<evidence type="ECO:0000256" key="1">
    <source>
        <dbReference type="SAM" id="MobiDB-lite"/>
    </source>
</evidence>
<proteinExistence type="predicted"/>
<dbReference type="EMBL" id="CZPT02000825">
    <property type="protein sequence ID" value="SCU67869.1"/>
    <property type="molecule type" value="Genomic_DNA"/>
</dbReference>
<dbReference type="GeneID" id="92379499"/>
<gene>
    <name evidence="2" type="ORF">TEOVI_000555900</name>
</gene>
<comment type="caution">
    <text evidence="2">The sequence shown here is derived from an EMBL/GenBank/DDBJ whole genome shotgun (WGS) entry which is preliminary data.</text>
</comment>
<accession>A0A1G4I7N3</accession>
<organism evidence="2 3">
    <name type="scientific">Trypanosoma equiperdum</name>
    <dbReference type="NCBI Taxonomy" id="5694"/>
    <lineage>
        <taxon>Eukaryota</taxon>
        <taxon>Discoba</taxon>
        <taxon>Euglenozoa</taxon>
        <taxon>Kinetoplastea</taxon>
        <taxon>Metakinetoplastina</taxon>
        <taxon>Trypanosomatida</taxon>
        <taxon>Trypanosomatidae</taxon>
        <taxon>Trypanosoma</taxon>
    </lineage>
</organism>
<dbReference type="RefSeq" id="XP_067079133.1">
    <property type="nucleotide sequence ID" value="XM_067223032.1"/>
</dbReference>
<name>A0A1G4I7N3_TRYEQ</name>
<evidence type="ECO:0000313" key="2">
    <source>
        <dbReference type="EMBL" id="SCU67869.1"/>
    </source>
</evidence>
<dbReference type="AlphaFoldDB" id="A0A1G4I7N3"/>
<sequence>MPTVQPCRWDNKTLPYVPEQPCLLYYLIPGDDVSHMAVPNARGEYPNLIPGMPYLEELLLELDNEEEIEDNAVLPLVEYAPPPLTADAGVQVEWTDVPIPPPPHMMRYVKPLTETTQSVTGSDCSPSTTQEFGGED</sequence>
<feature type="region of interest" description="Disordered" evidence="1">
    <location>
        <begin position="114"/>
        <end position="136"/>
    </location>
</feature>
<protein>
    <submittedName>
        <fullName evidence="2">Uncharacterized protein</fullName>
    </submittedName>
</protein>
<evidence type="ECO:0000313" key="3">
    <source>
        <dbReference type="Proteomes" id="UP000195570"/>
    </source>
</evidence>
<reference evidence="2" key="1">
    <citation type="submission" date="2016-09" db="EMBL/GenBank/DDBJ databases">
        <authorList>
            <person name="Hebert L."/>
            <person name="Moumen B."/>
        </authorList>
    </citation>
    <scope>NUCLEOTIDE SEQUENCE [LARGE SCALE GENOMIC DNA]</scope>
    <source>
        <strain evidence="2">OVI</strain>
    </source>
</reference>
<keyword evidence="3" id="KW-1185">Reference proteome</keyword>
<dbReference type="VEuPathDB" id="TriTrypDB:TEOVI_000555900"/>
<dbReference type="Proteomes" id="UP000195570">
    <property type="component" value="Unassembled WGS sequence"/>
</dbReference>